<dbReference type="InterPro" id="IPR035919">
    <property type="entry name" value="EAL_sf"/>
</dbReference>
<dbReference type="InterPro" id="IPR029787">
    <property type="entry name" value="Nucleotide_cyclase"/>
</dbReference>
<evidence type="ECO:0000313" key="3">
    <source>
        <dbReference type="EMBL" id="QJA01966.1"/>
    </source>
</evidence>
<dbReference type="RefSeq" id="WP_002608103.1">
    <property type="nucleotide sequence ID" value="NZ_BAAACC010000022.1"/>
</dbReference>
<reference evidence="3 4" key="1">
    <citation type="submission" date="2020-02" db="EMBL/GenBank/DDBJ databases">
        <authorList>
            <person name="Kociolek L.K."/>
            <person name="Ozer E.A."/>
        </authorList>
    </citation>
    <scope>NUCLEOTIDE SEQUENCE [LARGE SCALE GENOMIC DNA]</scope>
    <source>
        <strain evidence="3 4">ATCC 14501</strain>
    </source>
</reference>
<dbReference type="InterPro" id="IPR001633">
    <property type="entry name" value="EAL_dom"/>
</dbReference>
<feature type="domain" description="EAL" evidence="1">
    <location>
        <begin position="170"/>
        <end position="424"/>
    </location>
</feature>
<accession>A0AAP9SEP0</accession>
<dbReference type="InterPro" id="IPR043128">
    <property type="entry name" value="Rev_trsase/Diguanyl_cyclase"/>
</dbReference>
<evidence type="ECO:0000313" key="4">
    <source>
        <dbReference type="Proteomes" id="UP000503330"/>
    </source>
</evidence>
<sequence length="426" mass="50320">MKTDNNGTVLYNRSELQAVFSQLQPREEYSLLHFNVKKFRYFLGRYDHETGEELLQQILKTFTKGLKKGQYLLYTGGDDFIFLIHEWRKKKIIDELIQRDYKGYELKDSRFFNKVFFSMGVCRLRDFPEADFETCCLYAWLARITSKEHEKKSSDFKFFTRKQLQEFQMRSQLEVKTVEACRKETYAVYIQPKVDAKTLKICGGEALLRWFDEDGTMIPLSLFLLVLNENSYIRYVDQMVFELVCKMIQESIQKGMKMVPISFNLSKASFEDEPFMQEYMEVFQQFDIPKEYIEFELLESISMDNSDKLIKVVDTIHKAGFRCALDDFGSGYSSMSVLARVPIDIIKLDRSLFQNPYRDIDKFLIVDGLLDILHHFPVQIVAEGVEDETVAEHMRQHGCDMIQGFYYYRPMPMDEFQRLIAEQGEC</sequence>
<dbReference type="Pfam" id="PF00990">
    <property type="entry name" value="GGDEF"/>
    <property type="match status" value="1"/>
</dbReference>
<feature type="domain" description="GGDEF" evidence="2">
    <location>
        <begin position="27"/>
        <end position="161"/>
    </location>
</feature>
<dbReference type="SMART" id="SM00052">
    <property type="entry name" value="EAL"/>
    <property type="match status" value="1"/>
</dbReference>
<dbReference type="SUPFAM" id="SSF55073">
    <property type="entry name" value="Nucleotide cyclase"/>
    <property type="match status" value="1"/>
</dbReference>
<dbReference type="CDD" id="cd01948">
    <property type="entry name" value="EAL"/>
    <property type="match status" value="1"/>
</dbReference>
<organism evidence="3 4">
    <name type="scientific">Clostridium innocuum</name>
    <dbReference type="NCBI Taxonomy" id="1522"/>
    <lineage>
        <taxon>Bacteria</taxon>
        <taxon>Bacillati</taxon>
        <taxon>Bacillota</taxon>
        <taxon>Clostridia</taxon>
        <taxon>Eubacteriales</taxon>
        <taxon>Clostridiaceae</taxon>
        <taxon>Clostridium</taxon>
    </lineage>
</organism>
<evidence type="ECO:0000259" key="1">
    <source>
        <dbReference type="PROSITE" id="PS50883"/>
    </source>
</evidence>
<dbReference type="Gene3D" id="3.20.20.450">
    <property type="entry name" value="EAL domain"/>
    <property type="match status" value="1"/>
</dbReference>
<protein>
    <submittedName>
        <fullName evidence="3">EAL domain-containing protein</fullName>
    </submittedName>
</protein>
<gene>
    <name evidence="3" type="ORF">G4D54_05770</name>
</gene>
<proteinExistence type="predicted"/>
<dbReference type="Proteomes" id="UP000503330">
    <property type="component" value="Chromosome"/>
</dbReference>
<dbReference type="SUPFAM" id="SSF141868">
    <property type="entry name" value="EAL domain-like"/>
    <property type="match status" value="1"/>
</dbReference>
<dbReference type="PANTHER" id="PTHR33121:SF71">
    <property type="entry name" value="OXYGEN SENSOR PROTEIN DOSP"/>
    <property type="match status" value="1"/>
</dbReference>
<dbReference type="PROSITE" id="PS50887">
    <property type="entry name" value="GGDEF"/>
    <property type="match status" value="1"/>
</dbReference>
<dbReference type="InterPro" id="IPR050706">
    <property type="entry name" value="Cyclic-di-GMP_PDE-like"/>
</dbReference>
<evidence type="ECO:0000259" key="2">
    <source>
        <dbReference type="PROSITE" id="PS50887"/>
    </source>
</evidence>
<dbReference type="Pfam" id="PF00563">
    <property type="entry name" value="EAL"/>
    <property type="match status" value="1"/>
</dbReference>
<name>A0AAP9SEP0_CLOIN</name>
<dbReference type="PROSITE" id="PS50883">
    <property type="entry name" value="EAL"/>
    <property type="match status" value="1"/>
</dbReference>
<dbReference type="EMBL" id="CP048838">
    <property type="protein sequence ID" value="QJA01966.1"/>
    <property type="molecule type" value="Genomic_DNA"/>
</dbReference>
<dbReference type="GO" id="GO:0071111">
    <property type="term" value="F:cyclic-guanylate-specific phosphodiesterase activity"/>
    <property type="evidence" value="ECO:0007669"/>
    <property type="project" value="InterPro"/>
</dbReference>
<dbReference type="AlphaFoldDB" id="A0AAP9SEP0"/>
<dbReference type="Gene3D" id="3.30.70.270">
    <property type="match status" value="1"/>
</dbReference>
<dbReference type="GeneID" id="61925025"/>
<dbReference type="InterPro" id="IPR000160">
    <property type="entry name" value="GGDEF_dom"/>
</dbReference>
<dbReference type="PANTHER" id="PTHR33121">
    <property type="entry name" value="CYCLIC DI-GMP PHOSPHODIESTERASE PDEF"/>
    <property type="match status" value="1"/>
</dbReference>